<evidence type="ECO:0000256" key="1">
    <source>
        <dbReference type="ARBA" id="ARBA00004383"/>
    </source>
</evidence>
<comment type="similarity">
    <text evidence="2">Belongs to the TonB family.</text>
</comment>
<dbReference type="Pfam" id="PF03544">
    <property type="entry name" value="TonB_C"/>
    <property type="match status" value="1"/>
</dbReference>
<keyword evidence="8 11" id="KW-1133">Transmembrane helix</keyword>
<feature type="domain" description="TonB C-terminal" evidence="12">
    <location>
        <begin position="186"/>
        <end position="285"/>
    </location>
</feature>
<dbReference type="Proteomes" id="UP000268908">
    <property type="component" value="Unassembled WGS sequence"/>
</dbReference>
<keyword evidence="6 11" id="KW-0812">Transmembrane</keyword>
<keyword evidence="9 11" id="KW-0472">Membrane</keyword>
<dbReference type="AlphaFoldDB" id="A0A497XQK0"/>
<organism evidence="13 14">
    <name type="scientific">Sulfurisoma sediminicola</name>
    <dbReference type="NCBI Taxonomy" id="1381557"/>
    <lineage>
        <taxon>Bacteria</taxon>
        <taxon>Pseudomonadati</taxon>
        <taxon>Pseudomonadota</taxon>
        <taxon>Betaproteobacteria</taxon>
        <taxon>Nitrosomonadales</taxon>
        <taxon>Sterolibacteriaceae</taxon>
        <taxon>Sulfurisoma</taxon>
    </lineage>
</organism>
<accession>A0A497XQK0</accession>
<evidence type="ECO:0000256" key="10">
    <source>
        <dbReference type="SAM" id="MobiDB-lite"/>
    </source>
</evidence>
<feature type="region of interest" description="Disordered" evidence="10">
    <location>
        <begin position="113"/>
        <end position="133"/>
    </location>
</feature>
<feature type="transmembrane region" description="Helical" evidence="11">
    <location>
        <begin position="7"/>
        <end position="29"/>
    </location>
</feature>
<dbReference type="SUPFAM" id="SSF74653">
    <property type="entry name" value="TolA/TonB C-terminal domain"/>
    <property type="match status" value="1"/>
</dbReference>
<evidence type="ECO:0000256" key="6">
    <source>
        <dbReference type="ARBA" id="ARBA00022692"/>
    </source>
</evidence>
<reference evidence="13 14" key="1">
    <citation type="submission" date="2018-10" db="EMBL/GenBank/DDBJ databases">
        <title>Genomic Encyclopedia of Type Strains, Phase IV (KMG-IV): sequencing the most valuable type-strain genomes for metagenomic binning, comparative biology and taxonomic classification.</title>
        <authorList>
            <person name="Goeker M."/>
        </authorList>
    </citation>
    <scope>NUCLEOTIDE SEQUENCE [LARGE SCALE GENOMIC DNA]</scope>
    <source>
        <strain evidence="13 14">DSM 26916</strain>
    </source>
</reference>
<keyword evidence="5" id="KW-0997">Cell inner membrane</keyword>
<evidence type="ECO:0000256" key="3">
    <source>
        <dbReference type="ARBA" id="ARBA00022448"/>
    </source>
</evidence>
<dbReference type="PROSITE" id="PS52015">
    <property type="entry name" value="TONB_CTD"/>
    <property type="match status" value="1"/>
</dbReference>
<feature type="region of interest" description="Disordered" evidence="10">
    <location>
        <begin position="51"/>
        <end position="95"/>
    </location>
</feature>
<keyword evidence="3" id="KW-0813">Transport</keyword>
<dbReference type="PANTHER" id="PTHR33446:SF11">
    <property type="entry name" value="TONB3"/>
    <property type="match status" value="1"/>
</dbReference>
<evidence type="ECO:0000256" key="7">
    <source>
        <dbReference type="ARBA" id="ARBA00022927"/>
    </source>
</evidence>
<dbReference type="NCBIfam" id="TIGR01352">
    <property type="entry name" value="tonB_Cterm"/>
    <property type="match status" value="1"/>
</dbReference>
<dbReference type="PANTHER" id="PTHR33446">
    <property type="entry name" value="PROTEIN TONB-RELATED"/>
    <property type="match status" value="1"/>
</dbReference>
<evidence type="ECO:0000256" key="4">
    <source>
        <dbReference type="ARBA" id="ARBA00022475"/>
    </source>
</evidence>
<evidence type="ECO:0000313" key="14">
    <source>
        <dbReference type="Proteomes" id="UP000268908"/>
    </source>
</evidence>
<sequence>MDPQSRSLAWAIGISLAFHALLLSIHFTFPDALPRATERALDVILVNSRSATRPTDVQAKSQANLDGGGNTDENRRAATPLPVSKHTKEGDSLVEAQRRVAQLETQQREMMTRLNSQKAVPTPKHAEPTLPAPLAPPNVSGLDLASSAMAVARLEGQIAKNIEEYNKRPRKKFIGARTEEYRFAQYVEDWRQKVERIGNLNYPEAARGKMYGSLVLTVVIKADGTLDRVDVSRPSGQRILDDAARRIVQMASPYSPFPADIARDTDILEITRTWTFTSADKLRSD</sequence>
<dbReference type="EMBL" id="RCCI01000004">
    <property type="protein sequence ID" value="RLJ68409.1"/>
    <property type="molecule type" value="Genomic_DNA"/>
</dbReference>
<keyword evidence="4" id="KW-1003">Cell membrane</keyword>
<evidence type="ECO:0000256" key="5">
    <source>
        <dbReference type="ARBA" id="ARBA00022519"/>
    </source>
</evidence>
<dbReference type="OrthoDB" id="9803361at2"/>
<dbReference type="GO" id="GO:0055085">
    <property type="term" value="P:transmembrane transport"/>
    <property type="evidence" value="ECO:0007669"/>
    <property type="project" value="InterPro"/>
</dbReference>
<name>A0A497XQK0_9PROT</name>
<dbReference type="Gene3D" id="3.30.1150.10">
    <property type="match status" value="1"/>
</dbReference>
<dbReference type="GO" id="GO:0098797">
    <property type="term" value="C:plasma membrane protein complex"/>
    <property type="evidence" value="ECO:0007669"/>
    <property type="project" value="TreeGrafter"/>
</dbReference>
<evidence type="ECO:0000256" key="8">
    <source>
        <dbReference type="ARBA" id="ARBA00022989"/>
    </source>
</evidence>
<keyword evidence="7" id="KW-0653">Protein transport</keyword>
<gene>
    <name evidence="13" type="ORF">DFR35_0969</name>
</gene>
<evidence type="ECO:0000259" key="12">
    <source>
        <dbReference type="PROSITE" id="PS52015"/>
    </source>
</evidence>
<feature type="compositionally biased region" description="Polar residues" evidence="10">
    <location>
        <begin position="51"/>
        <end position="64"/>
    </location>
</feature>
<comment type="caution">
    <text evidence="13">The sequence shown here is derived from an EMBL/GenBank/DDBJ whole genome shotgun (WGS) entry which is preliminary data.</text>
</comment>
<evidence type="ECO:0000256" key="11">
    <source>
        <dbReference type="SAM" id="Phobius"/>
    </source>
</evidence>
<proteinExistence type="inferred from homology"/>
<dbReference type="GO" id="GO:0015031">
    <property type="term" value="P:protein transport"/>
    <property type="evidence" value="ECO:0007669"/>
    <property type="project" value="UniProtKB-KW"/>
</dbReference>
<comment type="subcellular location">
    <subcellularLocation>
        <location evidence="1">Cell inner membrane</location>
        <topology evidence="1">Single-pass membrane protein</topology>
        <orientation evidence="1">Periplasmic side</orientation>
    </subcellularLocation>
</comment>
<protein>
    <submittedName>
        <fullName evidence="13">Protein TonB</fullName>
    </submittedName>
</protein>
<keyword evidence="14" id="KW-1185">Reference proteome</keyword>
<evidence type="ECO:0000256" key="2">
    <source>
        <dbReference type="ARBA" id="ARBA00006555"/>
    </source>
</evidence>
<dbReference type="InterPro" id="IPR051045">
    <property type="entry name" value="TonB-dependent_transducer"/>
</dbReference>
<evidence type="ECO:0000313" key="13">
    <source>
        <dbReference type="EMBL" id="RLJ68409.1"/>
    </source>
</evidence>
<dbReference type="GO" id="GO:0031992">
    <property type="term" value="F:energy transducer activity"/>
    <property type="evidence" value="ECO:0007669"/>
    <property type="project" value="TreeGrafter"/>
</dbReference>
<evidence type="ECO:0000256" key="9">
    <source>
        <dbReference type="ARBA" id="ARBA00023136"/>
    </source>
</evidence>
<dbReference type="InterPro" id="IPR037682">
    <property type="entry name" value="TonB_C"/>
</dbReference>
<dbReference type="RefSeq" id="WP_121240310.1">
    <property type="nucleotide sequence ID" value="NZ_BHVV01000002.1"/>
</dbReference>
<dbReference type="InterPro" id="IPR006260">
    <property type="entry name" value="TonB/TolA_C"/>
</dbReference>